<gene>
    <name evidence="1" type="ORF">PoB_007382000</name>
</gene>
<dbReference type="AlphaFoldDB" id="A0AAV4DTL0"/>
<dbReference type="Proteomes" id="UP000735302">
    <property type="component" value="Unassembled WGS sequence"/>
</dbReference>
<evidence type="ECO:0000313" key="1">
    <source>
        <dbReference type="EMBL" id="GFO47315.1"/>
    </source>
</evidence>
<sequence length="96" mass="10421">MMPCSTGSKICSVLRAGVSSFVAKIQFATPSVWGKDAGLICATARRSSSVSFRAIVSIGKDEVESPTRVSRTNIVVYGKHFTPKWIALLFLKLKKT</sequence>
<protein>
    <submittedName>
        <fullName evidence="1">Uncharacterized protein</fullName>
    </submittedName>
</protein>
<proteinExistence type="predicted"/>
<dbReference type="EMBL" id="BLXT01008292">
    <property type="protein sequence ID" value="GFO47315.1"/>
    <property type="molecule type" value="Genomic_DNA"/>
</dbReference>
<accession>A0AAV4DTL0</accession>
<reference evidence="1 2" key="1">
    <citation type="journal article" date="2021" name="Elife">
        <title>Chloroplast acquisition without the gene transfer in kleptoplastic sea slugs, Plakobranchus ocellatus.</title>
        <authorList>
            <person name="Maeda T."/>
            <person name="Takahashi S."/>
            <person name="Yoshida T."/>
            <person name="Shimamura S."/>
            <person name="Takaki Y."/>
            <person name="Nagai Y."/>
            <person name="Toyoda A."/>
            <person name="Suzuki Y."/>
            <person name="Arimoto A."/>
            <person name="Ishii H."/>
            <person name="Satoh N."/>
            <person name="Nishiyama T."/>
            <person name="Hasebe M."/>
            <person name="Maruyama T."/>
            <person name="Minagawa J."/>
            <person name="Obokata J."/>
            <person name="Shigenobu S."/>
        </authorList>
    </citation>
    <scope>NUCLEOTIDE SEQUENCE [LARGE SCALE GENOMIC DNA]</scope>
</reference>
<evidence type="ECO:0000313" key="2">
    <source>
        <dbReference type="Proteomes" id="UP000735302"/>
    </source>
</evidence>
<organism evidence="1 2">
    <name type="scientific">Plakobranchus ocellatus</name>
    <dbReference type="NCBI Taxonomy" id="259542"/>
    <lineage>
        <taxon>Eukaryota</taxon>
        <taxon>Metazoa</taxon>
        <taxon>Spiralia</taxon>
        <taxon>Lophotrochozoa</taxon>
        <taxon>Mollusca</taxon>
        <taxon>Gastropoda</taxon>
        <taxon>Heterobranchia</taxon>
        <taxon>Euthyneura</taxon>
        <taxon>Panpulmonata</taxon>
        <taxon>Sacoglossa</taxon>
        <taxon>Placobranchoidea</taxon>
        <taxon>Plakobranchidae</taxon>
        <taxon>Plakobranchus</taxon>
    </lineage>
</organism>
<comment type="caution">
    <text evidence="1">The sequence shown here is derived from an EMBL/GenBank/DDBJ whole genome shotgun (WGS) entry which is preliminary data.</text>
</comment>
<keyword evidence="2" id="KW-1185">Reference proteome</keyword>
<name>A0AAV4DTL0_9GAST</name>